<organism evidence="2 3">
    <name type="scientific">Pseudodesulfovibrio hydrargyri</name>
    <dbReference type="NCBI Taxonomy" id="2125990"/>
    <lineage>
        <taxon>Bacteria</taxon>
        <taxon>Pseudomonadati</taxon>
        <taxon>Thermodesulfobacteriota</taxon>
        <taxon>Desulfovibrionia</taxon>
        <taxon>Desulfovibrionales</taxon>
        <taxon>Desulfovibrionaceae</taxon>
    </lineage>
</organism>
<dbReference type="PANTHER" id="PTHR38013">
    <property type="entry name" value="GLYCOPROTEIN/POLYSACCHARIDE METABOLISM"/>
    <property type="match status" value="1"/>
</dbReference>
<dbReference type="Pfam" id="PF09619">
    <property type="entry name" value="YscW"/>
    <property type="match status" value="1"/>
</dbReference>
<gene>
    <name evidence="2" type="ORF">BerOc1_01327</name>
</gene>
<protein>
    <recommendedName>
        <fullName evidence="4">Lipoprotein</fullName>
    </recommendedName>
</protein>
<dbReference type="EMBL" id="LKAQ01000004">
    <property type="protein sequence ID" value="OIQ49402.1"/>
    <property type="molecule type" value="Genomic_DNA"/>
</dbReference>
<feature type="signal peptide" evidence="1">
    <location>
        <begin position="1"/>
        <end position="27"/>
    </location>
</feature>
<evidence type="ECO:0000313" key="2">
    <source>
        <dbReference type="EMBL" id="OIQ49402.1"/>
    </source>
</evidence>
<evidence type="ECO:0008006" key="4">
    <source>
        <dbReference type="Google" id="ProtNLM"/>
    </source>
</evidence>
<feature type="chain" id="PRO_5009635365" description="Lipoprotein" evidence="1">
    <location>
        <begin position="28"/>
        <end position="151"/>
    </location>
</feature>
<dbReference type="InterPro" id="IPR039366">
    <property type="entry name" value="Pilotin"/>
</dbReference>
<sequence length="151" mass="16392">MHRIRLLTAPALSAVVLILAALGGCTAASSEKTAEPVARPNATAALKVSVSYRERMLLPPGCTLFLELKNISQLNPEDNGVADAFIPVKAAPPFKAVIRYDPDRIIERLHYAVSARIELKGQVFFTGSARIDPLSWPEGKTLEIEAAMVKR</sequence>
<evidence type="ECO:0000256" key="1">
    <source>
        <dbReference type="SAM" id="SignalP"/>
    </source>
</evidence>
<dbReference type="Proteomes" id="UP000181901">
    <property type="component" value="Unassembled WGS sequence"/>
</dbReference>
<keyword evidence="3" id="KW-1185">Reference proteome</keyword>
<dbReference type="InterPro" id="IPR053196">
    <property type="entry name" value="Lipoprotein_YbaY-like"/>
</dbReference>
<evidence type="ECO:0000313" key="3">
    <source>
        <dbReference type="Proteomes" id="UP000181901"/>
    </source>
</evidence>
<reference evidence="2 3" key="1">
    <citation type="submission" date="2015-09" db="EMBL/GenBank/DDBJ databases">
        <title>Genome of Desulfovibrio dechloracetivorans BerOc1, a mercury methylating strain isolated from highly hydrocarbons and metals contaminated coastal sediments.</title>
        <authorList>
            <person name="Goni Urriza M."/>
            <person name="Gassie C."/>
            <person name="Bouchez O."/>
            <person name="Klopp C."/>
            <person name="Ranchou-Peyruse A."/>
            <person name="Remy G."/>
        </authorList>
    </citation>
    <scope>NUCLEOTIDE SEQUENCE [LARGE SCALE GENOMIC DNA]</scope>
    <source>
        <strain evidence="2 3">BerOc1</strain>
    </source>
</reference>
<comment type="caution">
    <text evidence="2">The sequence shown here is derived from an EMBL/GenBank/DDBJ whole genome shotgun (WGS) entry which is preliminary data.</text>
</comment>
<keyword evidence="1" id="KW-0732">Signal</keyword>
<proteinExistence type="predicted"/>
<dbReference type="RefSeq" id="WP_071544920.1">
    <property type="nucleotide sequence ID" value="NZ_LKAQ01000004.1"/>
</dbReference>
<name>A0A1J5MTS0_9BACT</name>
<dbReference type="PANTHER" id="PTHR38013:SF1">
    <property type="entry name" value="GLYCOPROTEIN_POLYSACCHARIDE METABOLISM"/>
    <property type="match status" value="1"/>
</dbReference>
<accession>A0A1J5MTS0</accession>
<dbReference type="PROSITE" id="PS51257">
    <property type="entry name" value="PROKAR_LIPOPROTEIN"/>
    <property type="match status" value="1"/>
</dbReference>
<dbReference type="AlphaFoldDB" id="A0A1J5MTS0"/>
<dbReference type="OrthoDB" id="9809132at2"/>